<dbReference type="InterPro" id="IPR001611">
    <property type="entry name" value="Leu-rich_rpt"/>
</dbReference>
<evidence type="ECO:0000256" key="2">
    <source>
        <dbReference type="ARBA" id="ARBA00022490"/>
    </source>
</evidence>
<evidence type="ECO:0000256" key="1">
    <source>
        <dbReference type="ARBA" id="ARBA00004114"/>
    </source>
</evidence>
<evidence type="ECO:0000256" key="13">
    <source>
        <dbReference type="SAM" id="Coils"/>
    </source>
</evidence>
<reference evidence="15" key="1">
    <citation type="submission" date="2025-08" db="UniProtKB">
        <authorList>
            <consortium name="Ensembl"/>
        </authorList>
    </citation>
    <scope>IDENTIFICATION</scope>
</reference>
<name>A0A3Q3D3T5_HIPCM</name>
<keyword evidence="5" id="KW-0677">Repeat</keyword>
<dbReference type="GO" id="GO:0005813">
    <property type="term" value="C:centrosome"/>
    <property type="evidence" value="ECO:0007669"/>
    <property type="project" value="TreeGrafter"/>
</dbReference>
<dbReference type="Proteomes" id="UP000264820">
    <property type="component" value="Unplaced"/>
</dbReference>
<evidence type="ECO:0000256" key="14">
    <source>
        <dbReference type="SAM" id="MobiDB-lite"/>
    </source>
</evidence>
<dbReference type="STRING" id="109280.ENSHCOP00000001829"/>
<dbReference type="AlphaFoldDB" id="A0A3Q3D3T5"/>
<comment type="subcellular location">
    <subcellularLocation>
        <location evidence="1">Cytoplasm</location>
        <location evidence="1">Cytoskeleton</location>
        <location evidence="1">Microtubule organizing center</location>
        <location evidence="1">Centrosome</location>
        <location evidence="1">Centriole</location>
    </subcellularLocation>
</comment>
<organism evidence="15 16">
    <name type="scientific">Hippocampus comes</name>
    <name type="common">Tiger tail seahorse</name>
    <dbReference type="NCBI Taxonomy" id="109280"/>
    <lineage>
        <taxon>Eukaryota</taxon>
        <taxon>Metazoa</taxon>
        <taxon>Chordata</taxon>
        <taxon>Craniata</taxon>
        <taxon>Vertebrata</taxon>
        <taxon>Euteleostomi</taxon>
        <taxon>Actinopterygii</taxon>
        <taxon>Neopterygii</taxon>
        <taxon>Teleostei</taxon>
        <taxon>Neoteleostei</taxon>
        <taxon>Acanthomorphata</taxon>
        <taxon>Syngnathiaria</taxon>
        <taxon>Syngnathiformes</taxon>
        <taxon>Syngnathoidei</taxon>
        <taxon>Syngnathidae</taxon>
        <taxon>Hippocampus</taxon>
    </lineage>
</organism>
<keyword evidence="16" id="KW-1185">Reference proteome</keyword>
<evidence type="ECO:0000256" key="8">
    <source>
        <dbReference type="ARBA" id="ARBA00023212"/>
    </source>
</evidence>
<evidence type="ECO:0000256" key="10">
    <source>
        <dbReference type="ARBA" id="ARBA00054059"/>
    </source>
</evidence>
<comment type="function">
    <text evidence="10">Required for the organization of the mitotic spindle. Maintains the structural integrity of centrosomes during mitosis.</text>
</comment>
<evidence type="ECO:0000313" key="15">
    <source>
        <dbReference type="Ensembl" id="ENSHCOP00000001829.1"/>
    </source>
</evidence>
<comment type="similarity">
    <text evidence="11">Belongs to the LRRCC1 family.</text>
</comment>
<feature type="region of interest" description="Disordered" evidence="14">
    <location>
        <begin position="239"/>
        <end position="284"/>
    </location>
</feature>
<dbReference type="InterPro" id="IPR025875">
    <property type="entry name" value="Leu-rich_rpt_4"/>
</dbReference>
<dbReference type="OMA" id="RDQQDDH"/>
<feature type="coiled-coil region" evidence="13">
    <location>
        <begin position="515"/>
        <end position="595"/>
    </location>
</feature>
<keyword evidence="9" id="KW-0131">Cell cycle</keyword>
<feature type="coiled-coil region" evidence="13">
    <location>
        <begin position="621"/>
        <end position="782"/>
    </location>
</feature>
<dbReference type="PANTHER" id="PTHR15454">
    <property type="entry name" value="NISCHARIN RELATED"/>
    <property type="match status" value="1"/>
</dbReference>
<keyword evidence="8" id="KW-0206">Cytoskeleton</keyword>
<evidence type="ECO:0000313" key="16">
    <source>
        <dbReference type="Proteomes" id="UP000264820"/>
    </source>
</evidence>
<sequence>MFEIFDISLLLSSLLEVPLRPTITSLNLHCNRIPRIEGLTSAWLLRHLDLSSNCIAKIEGLASLTTLRTLNLSCNAITKVEGLTGLVNLTKLDLSFNQINDLSGLLHLHGPGRKLKHLSLHSNRLGSIEHLLQSLLGLQGLSEVLLSHGGKDNPLCKTPGYREMVMQSLPQVSFLDGLDRLGQPSYSTADSPCDIPGLENYVDLLLLSDAGNNEVVIRSNELAMNGIILMYSLTQASARHKSSQPSRSAVKARAATNDTDRTSESDCDSGKENGARSAIPKYRKPASTTTTSTFWMCISLYVLAPSNLHWHQAIVEERDRERERRWKAQQAVTKLTDELKCLKTKVSEEKDLQSMAMHTTDRYDMPHWLHFHNSTRHASKKCLFFQMKRQQELENKVVALSRELDVQRAKVQQLHELLACREQEHRKQLELRPQPGGTDFLAAVAREVASEKQSYTRRESELKDKVEEGKKAYAALEDEFRMALTFEAARFSEVKKAYDEMTAELPELRVTLAQSRQAEKKSASLAQELAALVEEQKSRITELINAKRNAVTEFKRRARALEADLDRDRRLRLQLEALKKDKARLSSQLGAQESVIDGLRAERRLWGQELAQQGASLAQDRGRLEARIEALGAEVEAQKKQIERDHDALQIKAKIMEDQTESIRKLKETLQERDEQARRLRDDNAQAEKTFQRQLREETSRLSELEGHVRRLSLRKEELKQQLADKEAQVEEVKRVHGESTKKWHEKAQLLTQLESQVKRMKENFESKERTLLEENEQLTEAHGAAVEKLRCMDDAFCAQLQSLQAAHQAELLQMANDKHDRMEEANQKVFEVEEEMRQLLLEVEANKRITEEKMKRLNSVLKDLNW</sequence>
<dbReference type="Gene3D" id="3.80.10.10">
    <property type="entry name" value="Ribonuclease Inhibitor"/>
    <property type="match status" value="2"/>
</dbReference>
<protein>
    <recommendedName>
        <fullName evidence="12">Leucine-rich repeat and coiled-coil domain-containing protein 1</fullName>
    </recommendedName>
</protein>
<dbReference type="InterPro" id="IPR032675">
    <property type="entry name" value="LRR_dom_sf"/>
</dbReference>
<dbReference type="FunFam" id="3.80.10.10:FF:000148">
    <property type="entry name" value="Leucine rich repeat and coiled-coil centrosomal protein 1"/>
    <property type="match status" value="1"/>
</dbReference>
<evidence type="ECO:0000256" key="9">
    <source>
        <dbReference type="ARBA" id="ARBA00023306"/>
    </source>
</evidence>
<keyword evidence="7 13" id="KW-0175">Coiled coil</keyword>
<dbReference type="GeneTree" id="ENSGT00940000157414"/>
<dbReference type="GO" id="GO:0051301">
    <property type="term" value="P:cell division"/>
    <property type="evidence" value="ECO:0007669"/>
    <property type="project" value="UniProtKB-KW"/>
</dbReference>
<evidence type="ECO:0000256" key="4">
    <source>
        <dbReference type="ARBA" id="ARBA00022618"/>
    </source>
</evidence>
<keyword evidence="3" id="KW-0433">Leucine-rich repeat</keyword>
<feature type="compositionally biased region" description="Basic and acidic residues" evidence="14">
    <location>
        <begin position="258"/>
        <end position="274"/>
    </location>
</feature>
<dbReference type="Ensembl" id="ENSHCOT00000011441.1">
    <property type="protein sequence ID" value="ENSHCOP00000001829.1"/>
    <property type="gene ID" value="ENSHCOG00000002914.1"/>
</dbReference>
<evidence type="ECO:0000256" key="12">
    <source>
        <dbReference type="ARBA" id="ARBA00067351"/>
    </source>
</evidence>
<dbReference type="Pfam" id="PF12799">
    <property type="entry name" value="LRR_4"/>
    <property type="match status" value="1"/>
</dbReference>
<evidence type="ECO:0000256" key="11">
    <source>
        <dbReference type="ARBA" id="ARBA00061329"/>
    </source>
</evidence>
<dbReference type="SUPFAM" id="SSF52058">
    <property type="entry name" value="L domain-like"/>
    <property type="match status" value="1"/>
</dbReference>
<accession>A0A3Q3D3T5</accession>
<reference evidence="15" key="2">
    <citation type="submission" date="2025-09" db="UniProtKB">
        <authorList>
            <consortium name="Ensembl"/>
        </authorList>
    </citation>
    <scope>IDENTIFICATION</scope>
</reference>
<dbReference type="GO" id="GO:0005737">
    <property type="term" value="C:cytoplasm"/>
    <property type="evidence" value="ECO:0007669"/>
    <property type="project" value="TreeGrafter"/>
</dbReference>
<dbReference type="PROSITE" id="PS51450">
    <property type="entry name" value="LRR"/>
    <property type="match status" value="5"/>
</dbReference>
<dbReference type="PANTHER" id="PTHR15454:SF34">
    <property type="entry name" value="LEUCINE-RICH REPEAT AND COILED-COIL DOMAIN-CONTAINING PROTEIN 1"/>
    <property type="match status" value="1"/>
</dbReference>
<dbReference type="SMART" id="SM00365">
    <property type="entry name" value="LRR_SD22"/>
    <property type="match status" value="4"/>
</dbReference>
<keyword evidence="2" id="KW-0963">Cytoplasm</keyword>
<evidence type="ECO:0000256" key="5">
    <source>
        <dbReference type="ARBA" id="ARBA00022737"/>
    </source>
</evidence>
<proteinExistence type="inferred from homology"/>
<evidence type="ECO:0000256" key="3">
    <source>
        <dbReference type="ARBA" id="ARBA00022614"/>
    </source>
</evidence>
<keyword evidence="6" id="KW-0498">Mitosis</keyword>
<feature type="coiled-coil region" evidence="13">
    <location>
        <begin position="816"/>
        <end position="861"/>
    </location>
</feature>
<evidence type="ECO:0000256" key="6">
    <source>
        <dbReference type="ARBA" id="ARBA00022776"/>
    </source>
</evidence>
<keyword evidence="4" id="KW-0132">Cell division</keyword>
<evidence type="ECO:0000256" key="7">
    <source>
        <dbReference type="ARBA" id="ARBA00023054"/>
    </source>
</evidence>
<dbReference type="GO" id="GO:0005814">
    <property type="term" value="C:centriole"/>
    <property type="evidence" value="ECO:0007669"/>
    <property type="project" value="UniProtKB-SubCell"/>
</dbReference>